<reference evidence="2 3" key="1">
    <citation type="journal article" date="2010" name="Nature">
        <title>Genome sequencing and analysis of the model grass Brachypodium distachyon.</title>
        <authorList>
            <consortium name="International Brachypodium Initiative"/>
        </authorList>
    </citation>
    <scope>NUCLEOTIDE SEQUENCE [LARGE SCALE GENOMIC DNA]</scope>
    <source>
        <strain evidence="2 3">Bd21</strain>
    </source>
</reference>
<evidence type="ECO:0000313" key="4">
    <source>
        <dbReference type="Proteomes" id="UP000008810"/>
    </source>
</evidence>
<evidence type="ECO:0000256" key="1">
    <source>
        <dbReference type="SAM" id="MobiDB-lite"/>
    </source>
</evidence>
<protein>
    <submittedName>
        <fullName evidence="2 3">Uncharacterized protein</fullName>
    </submittedName>
</protein>
<dbReference type="AlphaFoldDB" id="A0A2K2CWS0"/>
<organism evidence="2">
    <name type="scientific">Brachypodium distachyon</name>
    <name type="common">Purple false brome</name>
    <name type="synonym">Trachynia distachya</name>
    <dbReference type="NCBI Taxonomy" id="15368"/>
    <lineage>
        <taxon>Eukaryota</taxon>
        <taxon>Viridiplantae</taxon>
        <taxon>Streptophyta</taxon>
        <taxon>Embryophyta</taxon>
        <taxon>Tracheophyta</taxon>
        <taxon>Spermatophyta</taxon>
        <taxon>Magnoliopsida</taxon>
        <taxon>Liliopsida</taxon>
        <taxon>Poales</taxon>
        <taxon>Poaceae</taxon>
        <taxon>BOP clade</taxon>
        <taxon>Pooideae</taxon>
        <taxon>Stipodae</taxon>
        <taxon>Brachypodieae</taxon>
        <taxon>Brachypodium</taxon>
    </lineage>
</organism>
<gene>
    <name evidence="2" type="ORF">BRADI_3g12883v3</name>
</gene>
<dbReference type="EnsemblPlants" id="PNT66481">
    <property type="protein sequence ID" value="PNT66481"/>
    <property type="gene ID" value="BRADI_3g12883v3"/>
</dbReference>
<keyword evidence="4" id="KW-1185">Reference proteome</keyword>
<reference evidence="3" key="3">
    <citation type="submission" date="2018-08" db="UniProtKB">
        <authorList>
            <consortium name="EnsemblPlants"/>
        </authorList>
    </citation>
    <scope>IDENTIFICATION</scope>
    <source>
        <strain evidence="3">cv. Bd21</strain>
    </source>
</reference>
<reference evidence="2" key="2">
    <citation type="submission" date="2017-06" db="EMBL/GenBank/DDBJ databases">
        <title>WGS assembly of Brachypodium distachyon.</title>
        <authorList>
            <consortium name="The International Brachypodium Initiative"/>
            <person name="Lucas S."/>
            <person name="Harmon-Smith M."/>
            <person name="Lail K."/>
            <person name="Tice H."/>
            <person name="Grimwood J."/>
            <person name="Bruce D."/>
            <person name="Barry K."/>
            <person name="Shu S."/>
            <person name="Lindquist E."/>
            <person name="Wang M."/>
            <person name="Pitluck S."/>
            <person name="Vogel J.P."/>
            <person name="Garvin D.F."/>
            <person name="Mockler T.C."/>
            <person name="Schmutz J."/>
            <person name="Rokhsar D."/>
            <person name="Bevan M.W."/>
        </authorList>
    </citation>
    <scope>NUCLEOTIDE SEQUENCE</scope>
    <source>
        <strain evidence="2">Bd21</strain>
    </source>
</reference>
<dbReference type="Proteomes" id="UP000008810">
    <property type="component" value="Chromosome 3"/>
</dbReference>
<evidence type="ECO:0000313" key="3">
    <source>
        <dbReference type="EnsemblPlants" id="PNT66481"/>
    </source>
</evidence>
<evidence type="ECO:0000313" key="2">
    <source>
        <dbReference type="EMBL" id="PNT66481.1"/>
    </source>
</evidence>
<dbReference type="InParanoid" id="A0A2K2CWS0"/>
<accession>A0A2K2CWS0</accession>
<proteinExistence type="predicted"/>
<feature type="compositionally biased region" description="Low complexity" evidence="1">
    <location>
        <begin position="77"/>
        <end position="97"/>
    </location>
</feature>
<dbReference type="EMBL" id="CM000882">
    <property type="protein sequence ID" value="PNT66481.1"/>
    <property type="molecule type" value="Genomic_DNA"/>
</dbReference>
<feature type="region of interest" description="Disordered" evidence="1">
    <location>
        <begin position="68"/>
        <end position="123"/>
    </location>
</feature>
<feature type="region of interest" description="Disordered" evidence="1">
    <location>
        <begin position="144"/>
        <end position="205"/>
    </location>
</feature>
<dbReference type="Gramene" id="PNT66481">
    <property type="protein sequence ID" value="PNT66481"/>
    <property type="gene ID" value="BRADI_3g12883v3"/>
</dbReference>
<name>A0A2K2CWS0_BRADI</name>
<sequence length="205" mass="21544">MARTVATPRPSSPVLLRRVTVQSPGITTSLISSGFFFNSGGKRPRPCELALERLRLSDAELRAISLSQAPPSPWNISSPSLPASSSLPATASLPSTTRSGHPPARPTPPSDSQRAPVPLPLGSVPRKPCAAAGELFPRASCSPFSVHGGRGPAQAEPAQWDGKERTRRVAVSARERSAPGWRSAAATRGNLPRITHDDNAGAISR</sequence>